<dbReference type="EMBL" id="JAVREN010000033">
    <property type="protein sequence ID" value="MDT0309237.1"/>
    <property type="molecule type" value="Genomic_DNA"/>
</dbReference>
<dbReference type="InterPro" id="IPR036520">
    <property type="entry name" value="UPF0759_sf"/>
</dbReference>
<sequence>MGEILVGTCSWTDPSLVSSGWYPPGARTAEGRLRHYASRFPLVEADTTYYALPGAERSRQWAERTPPGFAFDVKAHALMTGHPAAARGLPGGLRPAGGGERRVALRDLGPGGEAAVWRAFLGGVGPLREAGKLGAVLLQFPPWFGPGGGGAARLARCRELAGGAPLAVEFRNAGWLTGGELGRTTGLLRELGMALVAVDTAQGMPTSVPPVAEATCGELAVVRLHGRSPAWGSGSKEDRFRHRYSPAELAPWAARARRLAERAARVHVLVNTCCADAAVRAAGLMADLLPEAVPAPARPAG</sequence>
<accession>A0ABU2LCJ6</accession>
<gene>
    <name evidence="1" type="ORF">RM780_20050</name>
</gene>
<dbReference type="SUPFAM" id="SSF117396">
    <property type="entry name" value="TM1631-like"/>
    <property type="match status" value="1"/>
</dbReference>
<name>A0ABU2LCJ6_9ACTN</name>
<evidence type="ECO:0000313" key="2">
    <source>
        <dbReference type="Proteomes" id="UP001183388"/>
    </source>
</evidence>
<dbReference type="Gene3D" id="3.20.20.410">
    <property type="entry name" value="Protein of unknown function UPF0759"/>
    <property type="match status" value="1"/>
</dbReference>
<protein>
    <submittedName>
        <fullName evidence="1">DUF72 domain-containing protein</fullName>
    </submittedName>
</protein>
<evidence type="ECO:0000313" key="1">
    <source>
        <dbReference type="EMBL" id="MDT0309237.1"/>
    </source>
</evidence>
<reference evidence="2" key="1">
    <citation type="submission" date="2023-07" db="EMBL/GenBank/DDBJ databases">
        <title>30 novel species of actinomycetes from the DSMZ collection.</title>
        <authorList>
            <person name="Nouioui I."/>
        </authorList>
    </citation>
    <scope>NUCLEOTIDE SEQUENCE [LARGE SCALE GENOMIC DNA]</scope>
    <source>
        <strain evidence="2">DSM 44917</strain>
    </source>
</reference>
<comment type="caution">
    <text evidence="1">The sequence shown here is derived from an EMBL/GenBank/DDBJ whole genome shotgun (WGS) entry which is preliminary data.</text>
</comment>
<dbReference type="Proteomes" id="UP001183388">
    <property type="component" value="Unassembled WGS sequence"/>
</dbReference>
<dbReference type="PANTHER" id="PTHR30348:SF13">
    <property type="entry name" value="UPF0759 PROTEIN YUNF"/>
    <property type="match status" value="1"/>
</dbReference>
<dbReference type="PANTHER" id="PTHR30348">
    <property type="entry name" value="UNCHARACTERIZED PROTEIN YECE"/>
    <property type="match status" value="1"/>
</dbReference>
<organism evidence="1 2">
    <name type="scientific">Streptomyces boetiae</name>
    <dbReference type="NCBI Taxonomy" id="3075541"/>
    <lineage>
        <taxon>Bacteria</taxon>
        <taxon>Bacillati</taxon>
        <taxon>Actinomycetota</taxon>
        <taxon>Actinomycetes</taxon>
        <taxon>Kitasatosporales</taxon>
        <taxon>Streptomycetaceae</taxon>
        <taxon>Streptomyces</taxon>
    </lineage>
</organism>
<dbReference type="RefSeq" id="WP_311632193.1">
    <property type="nucleotide sequence ID" value="NZ_JAVREN010000033.1"/>
</dbReference>
<proteinExistence type="predicted"/>
<dbReference type="InterPro" id="IPR002763">
    <property type="entry name" value="DUF72"/>
</dbReference>
<dbReference type="Pfam" id="PF01904">
    <property type="entry name" value="DUF72"/>
    <property type="match status" value="1"/>
</dbReference>
<keyword evidence="2" id="KW-1185">Reference proteome</keyword>